<dbReference type="GO" id="GO:0009650">
    <property type="term" value="P:UV protection"/>
    <property type="evidence" value="ECO:0007669"/>
    <property type="project" value="UniProtKB-ARBA"/>
</dbReference>
<dbReference type="PROSITE" id="PS01083">
    <property type="entry name" value="DNA_PHOTOLYASES_2_1"/>
    <property type="match status" value="1"/>
</dbReference>
<comment type="cofactor">
    <cofactor evidence="2">
        <name>FAD</name>
        <dbReference type="ChEBI" id="CHEBI:57692"/>
    </cofactor>
</comment>
<dbReference type="GO" id="GO:0003677">
    <property type="term" value="F:DNA binding"/>
    <property type="evidence" value="ECO:0007669"/>
    <property type="project" value="UniProtKB-KW"/>
</dbReference>
<dbReference type="Pfam" id="PF00875">
    <property type="entry name" value="DNA_photolyase"/>
    <property type="match status" value="1"/>
</dbReference>
<dbReference type="PANTHER" id="PTHR10211">
    <property type="entry name" value="DEOXYRIBODIPYRIMIDINE PHOTOLYASE"/>
    <property type="match status" value="1"/>
</dbReference>
<dbReference type="GO" id="GO:0000719">
    <property type="term" value="P:photoreactive repair"/>
    <property type="evidence" value="ECO:0007669"/>
    <property type="project" value="TreeGrafter"/>
</dbReference>
<evidence type="ECO:0000256" key="2">
    <source>
        <dbReference type="ARBA" id="ARBA00001974"/>
    </source>
</evidence>
<evidence type="ECO:0000313" key="15">
    <source>
        <dbReference type="EMBL" id="OJX57646.1"/>
    </source>
</evidence>
<organism evidence="15 16">
    <name type="scientific">Candidatus Kapaibacterium thiocyanatum</name>
    <dbReference type="NCBI Taxonomy" id="1895771"/>
    <lineage>
        <taxon>Bacteria</taxon>
        <taxon>Pseudomonadati</taxon>
        <taxon>Candidatus Kapaibacteriota</taxon>
        <taxon>Candidatus Kapaibacteriia</taxon>
        <taxon>Candidatus Kapaibacteriales</taxon>
        <taxon>Candidatus Kapaibacteriaceae</taxon>
        <taxon>Candidatus Kapaibacterium</taxon>
    </lineage>
</organism>
<evidence type="ECO:0000259" key="14">
    <source>
        <dbReference type="PROSITE" id="PS51645"/>
    </source>
</evidence>
<keyword evidence="7" id="KW-0227">DNA damage</keyword>
<evidence type="ECO:0000256" key="11">
    <source>
        <dbReference type="ARBA" id="ARBA00023239"/>
    </source>
</evidence>
<evidence type="ECO:0000256" key="10">
    <source>
        <dbReference type="ARBA" id="ARBA00023204"/>
    </source>
</evidence>
<name>A0A1M3KYT1_9BACT</name>
<dbReference type="InterPro" id="IPR036155">
    <property type="entry name" value="Crypto/Photolyase_N_sf"/>
</dbReference>
<comment type="caution">
    <text evidence="15">The sequence shown here is derived from an EMBL/GenBank/DDBJ whole genome shotgun (WGS) entry which is preliminary data.</text>
</comment>
<sequence length="458" mass="52363">MTVHPARIRQLNTIRDSPNGGPVVYWMNRDRRRRDNWALLHAQAEAIERRVPLLVVFCLVPTFLQATIRQYGFMLRGLEELAADLGRYDIPFHVLPGTPKETLIPWIDEIGPSLIVTDFEPLRIKERWLNDVNERLGIPFHQVDAHNVVPCWHVSQKREYAAATLRPKIHRLLPEFLHDIPDIVRHPFTSNRPHAQFDMPSLRKRLHVDETVTEVVWIQPGEKAAHAMLGGFIERLGSYALHRNDPTKAAQSGLSSYFHFGQLAPQRAALAATAAAADPSLSESCASFIEELIVRRELADNFTFHEPRYDTTDAFHPWARATLDAHRNDVRDHIYDYETWDNAATHDQLWNAAQREMVTTGKMHGYMRMYWAKKILEWTSSPEAAMDIAIALNDRYELDGRDPNGYAGIAWSIGGVHDRPWPERPVFGTVRYMNAAGCARKFDTKAYIAAHSPTTLFG</sequence>
<feature type="domain" description="Photolyase/cryptochrome alpha/beta" evidence="14">
    <location>
        <begin position="21"/>
        <end position="151"/>
    </location>
</feature>
<dbReference type="SUPFAM" id="SSF52425">
    <property type="entry name" value="Cryptochrome/photolyase, N-terminal domain"/>
    <property type="match status" value="1"/>
</dbReference>
<dbReference type="PROSITE" id="PS51645">
    <property type="entry name" value="PHR_CRY_ALPHA_BETA"/>
    <property type="match status" value="1"/>
</dbReference>
<dbReference type="GO" id="GO:0003904">
    <property type="term" value="F:deoxyribodipyrimidine photo-lyase activity"/>
    <property type="evidence" value="ECO:0007669"/>
    <property type="project" value="UniProtKB-EC"/>
</dbReference>
<comment type="catalytic activity">
    <reaction evidence="13">
        <text>cyclobutadipyrimidine (in DNA) = 2 pyrimidine residues (in DNA).</text>
        <dbReference type="EC" id="4.1.99.3"/>
    </reaction>
</comment>
<evidence type="ECO:0000256" key="6">
    <source>
        <dbReference type="ARBA" id="ARBA00022630"/>
    </source>
</evidence>
<keyword evidence="9" id="KW-0238">DNA-binding</keyword>
<dbReference type="InterPro" id="IPR014729">
    <property type="entry name" value="Rossmann-like_a/b/a_fold"/>
</dbReference>
<dbReference type="FunFam" id="3.40.50.620:FF:000110">
    <property type="entry name" value="Deoxyribodipyrimidine photolyase"/>
    <property type="match status" value="1"/>
</dbReference>
<evidence type="ECO:0000256" key="1">
    <source>
        <dbReference type="ARBA" id="ARBA00001932"/>
    </source>
</evidence>
<keyword evidence="6" id="KW-0285">Flavoprotein</keyword>
<evidence type="ECO:0000256" key="7">
    <source>
        <dbReference type="ARBA" id="ARBA00022763"/>
    </source>
</evidence>
<dbReference type="InterPro" id="IPR036134">
    <property type="entry name" value="Crypto/Photolyase_FAD-like_sf"/>
</dbReference>
<dbReference type="InterPro" id="IPR006050">
    <property type="entry name" value="DNA_photolyase_N"/>
</dbReference>
<dbReference type="Gene3D" id="3.40.50.620">
    <property type="entry name" value="HUPs"/>
    <property type="match status" value="1"/>
</dbReference>
<keyword evidence="8" id="KW-0274">FAD</keyword>
<keyword evidence="11 15" id="KW-0456">Lyase</keyword>
<comment type="cofactor">
    <cofactor evidence="1">
        <name>(6R)-5,10-methylene-5,6,7,8-tetrahydrofolate</name>
        <dbReference type="ChEBI" id="CHEBI:15636"/>
    </cofactor>
</comment>
<dbReference type="EC" id="4.1.99.3" evidence="4"/>
<dbReference type="EMBL" id="MKVH01000021">
    <property type="protein sequence ID" value="OJX57646.1"/>
    <property type="molecule type" value="Genomic_DNA"/>
</dbReference>
<dbReference type="Proteomes" id="UP000184233">
    <property type="component" value="Unassembled WGS sequence"/>
</dbReference>
<evidence type="ECO:0000256" key="13">
    <source>
        <dbReference type="ARBA" id="ARBA00033999"/>
    </source>
</evidence>
<dbReference type="FunFam" id="1.10.579.10:FF:000002">
    <property type="entry name" value="Deoxyribodipyrimidine photolyase"/>
    <property type="match status" value="1"/>
</dbReference>
<dbReference type="InterPro" id="IPR052219">
    <property type="entry name" value="Photolyase_Class-2"/>
</dbReference>
<evidence type="ECO:0000256" key="4">
    <source>
        <dbReference type="ARBA" id="ARBA00013149"/>
    </source>
</evidence>
<dbReference type="NCBIfam" id="TIGR00591">
    <property type="entry name" value="phr2"/>
    <property type="match status" value="1"/>
</dbReference>
<dbReference type="AlphaFoldDB" id="A0A1M3KYT1"/>
<gene>
    <name evidence="15" type="ORF">BGO89_06650</name>
</gene>
<reference evidence="15 16" key="1">
    <citation type="submission" date="2016-09" db="EMBL/GenBank/DDBJ databases">
        <title>Genome-resolved meta-omics ties microbial dynamics to process performance in biotechnology for thiocyanate degradation.</title>
        <authorList>
            <person name="Kantor R.S."/>
            <person name="Huddy R.J."/>
            <person name="Iyer R."/>
            <person name="Thomas B.C."/>
            <person name="Brown C.T."/>
            <person name="Anantharaman K."/>
            <person name="Tringe S."/>
            <person name="Hettich R.L."/>
            <person name="Harrison S.T."/>
            <person name="Banfield J.F."/>
        </authorList>
    </citation>
    <scope>NUCLEOTIDE SEQUENCE [LARGE SCALE GENOMIC DNA]</scope>
    <source>
        <strain evidence="15">59-99</strain>
    </source>
</reference>
<evidence type="ECO:0000256" key="9">
    <source>
        <dbReference type="ARBA" id="ARBA00023125"/>
    </source>
</evidence>
<protein>
    <recommendedName>
        <fullName evidence="5">Deoxyribodipyrimidine photo-lyase</fullName>
        <ecNumber evidence="4">4.1.99.3</ecNumber>
    </recommendedName>
    <alternativeName>
        <fullName evidence="12">DNA photolyase</fullName>
    </alternativeName>
</protein>
<evidence type="ECO:0000256" key="5">
    <source>
        <dbReference type="ARBA" id="ARBA00014046"/>
    </source>
</evidence>
<comment type="similarity">
    <text evidence="3">Belongs to the DNA photolyase class-2 family.</text>
</comment>
<dbReference type="SUPFAM" id="SSF48173">
    <property type="entry name" value="Cryptochrome/photolyase FAD-binding domain"/>
    <property type="match status" value="1"/>
</dbReference>
<evidence type="ECO:0000313" key="16">
    <source>
        <dbReference type="Proteomes" id="UP000184233"/>
    </source>
</evidence>
<dbReference type="Gene3D" id="1.10.579.10">
    <property type="entry name" value="DNA Cyclobutane Dipyrimidine Photolyase, subunit A, domain 3"/>
    <property type="match status" value="1"/>
</dbReference>
<dbReference type="InterPro" id="IPR032673">
    <property type="entry name" value="DNA_photolyase_2_CS"/>
</dbReference>
<dbReference type="FunFam" id="1.25.40.80:FF:000004">
    <property type="entry name" value="Deoxyribodipyrimidine photolyase"/>
    <property type="match status" value="1"/>
</dbReference>
<dbReference type="STRING" id="1895771.BGO89_06650"/>
<evidence type="ECO:0000256" key="12">
    <source>
        <dbReference type="ARBA" id="ARBA00031671"/>
    </source>
</evidence>
<proteinExistence type="inferred from homology"/>
<dbReference type="InterPro" id="IPR008148">
    <property type="entry name" value="DNA_photolyase_2"/>
</dbReference>
<dbReference type="PANTHER" id="PTHR10211:SF0">
    <property type="entry name" value="DEOXYRIBODIPYRIMIDINE PHOTO-LYASE"/>
    <property type="match status" value="1"/>
</dbReference>
<dbReference type="Gene3D" id="1.25.40.80">
    <property type="match status" value="1"/>
</dbReference>
<evidence type="ECO:0000256" key="8">
    <source>
        <dbReference type="ARBA" id="ARBA00022827"/>
    </source>
</evidence>
<evidence type="ECO:0000256" key="3">
    <source>
        <dbReference type="ARBA" id="ARBA00006409"/>
    </source>
</evidence>
<accession>A0A1M3KYT1</accession>
<keyword evidence="10" id="KW-0234">DNA repair</keyword>